<proteinExistence type="predicted"/>
<reference evidence="2" key="1">
    <citation type="journal article" date="2019" name="Int. J. Syst. Evol. Microbiol.">
        <title>The Global Catalogue of Microorganisms (GCM) 10K type strain sequencing project: providing services to taxonomists for standard genome sequencing and annotation.</title>
        <authorList>
            <consortium name="The Broad Institute Genomics Platform"/>
            <consortium name="The Broad Institute Genome Sequencing Center for Infectious Disease"/>
            <person name="Wu L."/>
            <person name="Ma J."/>
        </authorList>
    </citation>
    <scope>NUCLEOTIDE SEQUENCE [LARGE SCALE GENOMIC DNA]</scope>
    <source>
        <strain evidence="2">CGMCC 1.15643</strain>
    </source>
</reference>
<gene>
    <name evidence="1" type="ORF">ACFPK2_06795</name>
</gene>
<accession>A0ABW0F291</accession>
<keyword evidence="2" id="KW-1185">Reference proteome</keyword>
<name>A0ABW0F291_9HYPH</name>
<protein>
    <submittedName>
        <fullName evidence="1">Uncharacterized protein</fullName>
    </submittedName>
</protein>
<sequence>MTATTQLRRCPFCKSETGHLLEDRQERRLYECRACFAVEVITKGKTGWWYHGWEHPDGRRVNGDGQRETRPAHMAFGWWDRASEARQ</sequence>
<evidence type="ECO:0000313" key="1">
    <source>
        <dbReference type="EMBL" id="MFC5292693.1"/>
    </source>
</evidence>
<dbReference type="EMBL" id="JBHSLI010000002">
    <property type="protein sequence ID" value="MFC5292693.1"/>
    <property type="molecule type" value="Genomic_DNA"/>
</dbReference>
<dbReference type="RefSeq" id="WP_260347963.1">
    <property type="nucleotide sequence ID" value="NZ_JAOAOS010000002.1"/>
</dbReference>
<dbReference type="Proteomes" id="UP001595976">
    <property type="component" value="Unassembled WGS sequence"/>
</dbReference>
<evidence type="ECO:0000313" key="2">
    <source>
        <dbReference type="Proteomes" id="UP001595976"/>
    </source>
</evidence>
<organism evidence="1 2">
    <name type="scientific">Bosea minatitlanensis</name>
    <dbReference type="NCBI Taxonomy" id="128782"/>
    <lineage>
        <taxon>Bacteria</taxon>
        <taxon>Pseudomonadati</taxon>
        <taxon>Pseudomonadota</taxon>
        <taxon>Alphaproteobacteria</taxon>
        <taxon>Hyphomicrobiales</taxon>
        <taxon>Boseaceae</taxon>
        <taxon>Bosea</taxon>
    </lineage>
</organism>
<comment type="caution">
    <text evidence="1">The sequence shown here is derived from an EMBL/GenBank/DDBJ whole genome shotgun (WGS) entry which is preliminary data.</text>
</comment>